<evidence type="ECO:0000313" key="2">
    <source>
        <dbReference type="Proteomes" id="UP000230340"/>
    </source>
</evidence>
<organism evidence="1 2">
    <name type="scientific">candidate division WWE3 bacterium CG08_land_8_20_14_0_20_40_13</name>
    <dbReference type="NCBI Taxonomy" id="1975084"/>
    <lineage>
        <taxon>Bacteria</taxon>
        <taxon>Katanobacteria</taxon>
    </lineage>
</organism>
<dbReference type="Proteomes" id="UP000230340">
    <property type="component" value="Unassembled WGS sequence"/>
</dbReference>
<accession>A0A2H0XDQ5</accession>
<dbReference type="AlphaFoldDB" id="A0A2H0XDQ5"/>
<dbReference type="EMBL" id="PEYT01000018">
    <property type="protein sequence ID" value="PIS23064.1"/>
    <property type="molecule type" value="Genomic_DNA"/>
</dbReference>
<reference evidence="2" key="1">
    <citation type="submission" date="2017-09" db="EMBL/GenBank/DDBJ databases">
        <title>Depth-based differentiation of microbial function through sediment-hosted aquifers and enrichment of novel symbionts in the deep terrestrial subsurface.</title>
        <authorList>
            <person name="Probst A.J."/>
            <person name="Ladd B."/>
            <person name="Jarett J.K."/>
            <person name="Geller-Mcgrath D.E."/>
            <person name="Sieber C.M.K."/>
            <person name="Emerson J.B."/>
            <person name="Anantharaman K."/>
            <person name="Thomas B.C."/>
            <person name="Malmstrom R."/>
            <person name="Stieglmeier M."/>
            <person name="Klingl A."/>
            <person name="Woyke T."/>
            <person name="Ryan C.M."/>
            <person name="Banfield J.F."/>
        </authorList>
    </citation>
    <scope>NUCLEOTIDE SEQUENCE [LARGE SCALE GENOMIC DNA]</scope>
</reference>
<sequence length="164" mass="19308">MDFLRGNSTLKIKYVCSALGLARSTFYATEKRKGIYKGFFGIKDLEYDLIWKRIQKLRCLFPGIGYKKLCLYLKIGKNKTLKVLQLKRGRLSKKAKDQNQRKFPNLLKEILKDVKERKGNFEEHKREYEIKGGYLYKEDDGIQHNFDKRSKASIKSNNDGNRKC</sequence>
<gene>
    <name evidence="1" type="ORF">COT49_02060</name>
</gene>
<proteinExistence type="predicted"/>
<evidence type="ECO:0000313" key="1">
    <source>
        <dbReference type="EMBL" id="PIS23064.1"/>
    </source>
</evidence>
<comment type="caution">
    <text evidence="1">The sequence shown here is derived from an EMBL/GenBank/DDBJ whole genome shotgun (WGS) entry which is preliminary data.</text>
</comment>
<protein>
    <submittedName>
        <fullName evidence="1">Uncharacterized protein</fullName>
    </submittedName>
</protein>
<name>A0A2H0XDQ5_UNCKA</name>